<protein>
    <recommendedName>
        <fullName evidence="1">AAA+ ATPase domain-containing protein</fullName>
    </recommendedName>
</protein>
<reference evidence="3" key="1">
    <citation type="submission" date="2019-08" db="EMBL/GenBank/DDBJ databases">
        <title>Limnoglobus roseus gen. nov., sp. nov., a novel freshwater planctomycete with a giant genome from the family Gemmataceae.</title>
        <authorList>
            <person name="Kulichevskaya I.S."/>
            <person name="Naumoff D.G."/>
            <person name="Miroshnikov K."/>
            <person name="Ivanova A."/>
            <person name="Philippov D.A."/>
            <person name="Hakobyan A."/>
            <person name="Rijpstra I.C."/>
            <person name="Sinninghe Damste J.S."/>
            <person name="Liesack W."/>
            <person name="Dedysh S.N."/>
        </authorList>
    </citation>
    <scope>NUCLEOTIDE SEQUENCE [LARGE SCALE GENOMIC DNA]</scope>
    <source>
        <strain evidence="3">PX52</strain>
    </source>
</reference>
<dbReference type="OrthoDB" id="279540at2"/>
<dbReference type="EMBL" id="CP042425">
    <property type="protein sequence ID" value="QEL20406.1"/>
    <property type="molecule type" value="Genomic_DNA"/>
</dbReference>
<evidence type="ECO:0000313" key="3">
    <source>
        <dbReference type="Proteomes" id="UP000324974"/>
    </source>
</evidence>
<gene>
    <name evidence="2" type="ORF">PX52LOC_07500</name>
</gene>
<accession>A0A5C1AR09</accession>
<dbReference type="SMART" id="SM00382">
    <property type="entry name" value="AAA"/>
    <property type="match status" value="1"/>
</dbReference>
<feature type="domain" description="AAA+ ATPase" evidence="1">
    <location>
        <begin position="53"/>
        <end position="231"/>
    </location>
</feature>
<sequence>MTAINRIKQRVERDGHPATVKLAKGVEYAPDLVRMSDVQAVPVPWLWADRIPLGRITLLVGRPGAGKTWFTTWLAAMVSRGWSFPDKCHGTAGSVILMNAEDSAADTLKPRLEACHADCTKVHTLTSARATLADGTTASKVLTLADVDQIGQALAAVPDARLLVIDPVGSFIGGRVDAHRDNEVRGVLSPLAALAEQHKVAVVLVAHTKKGGGEIADDTALGSRAFVGVARAAWHLMRDPEDKDRRLLLPGKNNLAKERDGLAFRLEGDPTTVVFEDGPVTLSADDALANEARSHAEKRKPGPRADARMKAAQWLGEQLASGPKTPRELEEAAEKIGLGLRTLQRAAEDMGVERNKTYAGGWLWKLPTSGGTAATVHDTP</sequence>
<dbReference type="InterPro" id="IPR003593">
    <property type="entry name" value="AAA+_ATPase"/>
</dbReference>
<evidence type="ECO:0000313" key="2">
    <source>
        <dbReference type="EMBL" id="QEL20406.1"/>
    </source>
</evidence>
<dbReference type="Pfam" id="PF13481">
    <property type="entry name" value="AAA_25"/>
    <property type="match status" value="1"/>
</dbReference>
<dbReference type="SUPFAM" id="SSF52540">
    <property type="entry name" value="P-loop containing nucleoside triphosphate hydrolases"/>
    <property type="match status" value="1"/>
</dbReference>
<dbReference type="Proteomes" id="UP000324974">
    <property type="component" value="Chromosome"/>
</dbReference>
<dbReference type="Gene3D" id="3.40.50.300">
    <property type="entry name" value="P-loop containing nucleotide triphosphate hydrolases"/>
    <property type="match status" value="1"/>
</dbReference>
<keyword evidence="3" id="KW-1185">Reference proteome</keyword>
<proteinExistence type="predicted"/>
<organism evidence="2 3">
    <name type="scientific">Limnoglobus roseus</name>
    <dbReference type="NCBI Taxonomy" id="2598579"/>
    <lineage>
        <taxon>Bacteria</taxon>
        <taxon>Pseudomonadati</taxon>
        <taxon>Planctomycetota</taxon>
        <taxon>Planctomycetia</taxon>
        <taxon>Gemmatales</taxon>
        <taxon>Gemmataceae</taxon>
        <taxon>Limnoglobus</taxon>
    </lineage>
</organism>
<dbReference type="KEGG" id="lrs:PX52LOC_07500"/>
<name>A0A5C1AR09_9BACT</name>
<dbReference type="InterPro" id="IPR027417">
    <property type="entry name" value="P-loop_NTPase"/>
</dbReference>
<evidence type="ECO:0000259" key="1">
    <source>
        <dbReference type="SMART" id="SM00382"/>
    </source>
</evidence>
<dbReference type="AlphaFoldDB" id="A0A5C1AR09"/>
<dbReference type="RefSeq" id="WP_149114711.1">
    <property type="nucleotide sequence ID" value="NZ_CP042425.1"/>
</dbReference>